<sequence length="54" mass="6343">MVLYIRTNHLYPNRLACKKSLNLSSSQYEKMMELGILIPINKEDLNLKYDKKAV</sequence>
<name>S0GS11_9BACT</name>
<dbReference type="Proteomes" id="UP000014140">
    <property type="component" value="Unassembled WGS sequence"/>
</dbReference>
<dbReference type="EMBL" id="ASSQ01000012">
    <property type="protein sequence ID" value="EOS17875.1"/>
    <property type="molecule type" value="Genomic_DNA"/>
</dbReference>
<dbReference type="PATRIC" id="fig|1235789.3.peg.2071"/>
<comment type="caution">
    <text evidence="1">The sequence shown here is derived from an EMBL/GenBank/DDBJ whole genome shotgun (WGS) entry which is preliminary data.</text>
</comment>
<protein>
    <submittedName>
        <fullName evidence="1">Uncharacterized protein</fullName>
    </submittedName>
</protein>
<gene>
    <name evidence="1" type="ORF">C803_02081</name>
</gene>
<keyword evidence="2" id="KW-1185">Reference proteome</keyword>
<organism evidence="1 2">
    <name type="scientific">Parabacteroides goldsteinii dnLKV18</name>
    <dbReference type="NCBI Taxonomy" id="1235789"/>
    <lineage>
        <taxon>Bacteria</taxon>
        <taxon>Pseudomonadati</taxon>
        <taxon>Bacteroidota</taxon>
        <taxon>Bacteroidia</taxon>
        <taxon>Bacteroidales</taxon>
        <taxon>Tannerellaceae</taxon>
        <taxon>Parabacteroides</taxon>
    </lineage>
</organism>
<dbReference type="AlphaFoldDB" id="S0GS11"/>
<proteinExistence type="predicted"/>
<accession>S0GS11</accession>
<evidence type="ECO:0000313" key="1">
    <source>
        <dbReference type="EMBL" id="EOS17875.1"/>
    </source>
</evidence>
<dbReference type="HOGENOM" id="CLU_3046181_0_0_10"/>
<reference evidence="1 2" key="1">
    <citation type="submission" date="2013-04" db="EMBL/GenBank/DDBJ databases">
        <title>The Genome Sequence of Parabacteroides goldsteinii dnLKV18.</title>
        <authorList>
            <consortium name="The Broad Institute Genomics Platform"/>
            <consortium name="The Broad Institute Genome Sequencing Center for Infectious Disease"/>
            <person name="Earl A."/>
            <person name="Xavier R."/>
            <person name="Kuhn K."/>
            <person name="Stappenbeck T."/>
            <person name="Walker B."/>
            <person name="Young S."/>
            <person name="Zeng Q."/>
            <person name="Gargeya S."/>
            <person name="Fitzgerald M."/>
            <person name="Haas B."/>
            <person name="Abouelleil A."/>
            <person name="Allen A.W."/>
            <person name="Alvarado L."/>
            <person name="Arachchi H.M."/>
            <person name="Berlin A.M."/>
            <person name="Chapman S.B."/>
            <person name="Gainer-Dewar J."/>
            <person name="Goldberg J."/>
            <person name="Griggs A."/>
            <person name="Gujja S."/>
            <person name="Hansen M."/>
            <person name="Howarth C."/>
            <person name="Imamovic A."/>
            <person name="Ireland A."/>
            <person name="Larimer J."/>
            <person name="McCowan C."/>
            <person name="Murphy C."/>
            <person name="Pearson M."/>
            <person name="Poon T.W."/>
            <person name="Priest M."/>
            <person name="Roberts A."/>
            <person name="Saif S."/>
            <person name="Shea T."/>
            <person name="Sisk P."/>
            <person name="Sykes S."/>
            <person name="Wortman J."/>
            <person name="Nusbaum C."/>
            <person name="Birren B."/>
        </authorList>
    </citation>
    <scope>NUCLEOTIDE SEQUENCE [LARGE SCALE GENOMIC DNA]</scope>
    <source>
        <strain evidence="2">dnLKV18</strain>
    </source>
</reference>
<evidence type="ECO:0000313" key="2">
    <source>
        <dbReference type="Proteomes" id="UP000014140"/>
    </source>
</evidence>